<gene>
    <name evidence="1" type="ORF">A0U93_08320</name>
</gene>
<dbReference type="Proteomes" id="UP000188604">
    <property type="component" value="Chromosome"/>
</dbReference>
<organism evidence="1 2">
    <name type="scientific">Neoasaia chiangmaiensis</name>
    <dbReference type="NCBI Taxonomy" id="320497"/>
    <lineage>
        <taxon>Bacteria</taxon>
        <taxon>Pseudomonadati</taxon>
        <taxon>Pseudomonadota</taxon>
        <taxon>Alphaproteobacteria</taxon>
        <taxon>Acetobacterales</taxon>
        <taxon>Acetobacteraceae</taxon>
        <taxon>Neoasaia</taxon>
    </lineage>
</organism>
<accession>A0A1U9KQ30</accession>
<dbReference type="STRING" id="320497.A0U93_08320"/>
<evidence type="ECO:0000313" key="2">
    <source>
        <dbReference type="Proteomes" id="UP000188604"/>
    </source>
</evidence>
<keyword evidence="2" id="KW-1185">Reference proteome</keyword>
<reference evidence="1 2" key="1">
    <citation type="submission" date="2016-03" db="EMBL/GenBank/DDBJ databases">
        <title>Acetic acid bacteria sequencing.</title>
        <authorList>
            <person name="Brandt J."/>
            <person name="Jakob F."/>
            <person name="Vogel R.F."/>
        </authorList>
    </citation>
    <scope>NUCLEOTIDE SEQUENCE [LARGE SCALE GENOMIC DNA]</scope>
    <source>
        <strain evidence="1 2">NBRC 101099</strain>
    </source>
</reference>
<dbReference type="OrthoDB" id="556852at2"/>
<protein>
    <submittedName>
        <fullName evidence="1">Uncharacterized protein</fullName>
    </submittedName>
</protein>
<dbReference type="KEGG" id="nch:A0U93_08320"/>
<proteinExistence type="predicted"/>
<dbReference type="RefSeq" id="WP_077806955.1">
    <property type="nucleotide sequence ID" value="NZ_BJXS01000007.1"/>
</dbReference>
<evidence type="ECO:0000313" key="1">
    <source>
        <dbReference type="EMBL" id="AQS87944.1"/>
    </source>
</evidence>
<dbReference type="EMBL" id="CP014691">
    <property type="protein sequence ID" value="AQS87944.1"/>
    <property type="molecule type" value="Genomic_DNA"/>
</dbReference>
<name>A0A1U9KQ30_9PROT</name>
<sequence length="160" mass="18051">MTNAIDFQDTHYVHRWSAENQHEYTPPKQSDLATWQDMLTFNNYPDTHTPEAMAAVANRVLGIYQQNGHILKTDARPATPEQPAAYFAAVTFSTPDFVEIVFARLQLVDGTGKSVIYSHRFYGDIQQTSQQAGHWLEQNAAATEAALMTPIHLLEPTHHD</sequence>
<dbReference type="AlphaFoldDB" id="A0A1U9KQ30"/>